<proteinExistence type="predicted"/>
<gene>
    <name evidence="2" type="ORF">SSP24_55720</name>
</gene>
<dbReference type="RefSeq" id="WP_229865950.1">
    <property type="nucleotide sequence ID" value="NZ_BJND01000044.1"/>
</dbReference>
<comment type="caution">
    <text evidence="2">The sequence shown here is derived from an EMBL/GenBank/DDBJ whole genome shotgun (WGS) entry which is preliminary data.</text>
</comment>
<reference evidence="2 3" key="1">
    <citation type="submission" date="2019-06" db="EMBL/GenBank/DDBJ databases">
        <title>Whole genome shotgun sequence of Streptomyces spinoverrucosus NBRC 14228.</title>
        <authorList>
            <person name="Hosoyama A."/>
            <person name="Uohara A."/>
            <person name="Ohji S."/>
            <person name="Ichikawa N."/>
        </authorList>
    </citation>
    <scope>NUCLEOTIDE SEQUENCE [LARGE SCALE GENOMIC DNA]</scope>
    <source>
        <strain evidence="2 3">NBRC 14228</strain>
    </source>
</reference>
<accession>A0A4Y3VM42</accession>
<evidence type="ECO:0000313" key="3">
    <source>
        <dbReference type="Proteomes" id="UP000317881"/>
    </source>
</evidence>
<dbReference type="EMBL" id="BJND01000044">
    <property type="protein sequence ID" value="GEC07917.1"/>
    <property type="molecule type" value="Genomic_DNA"/>
</dbReference>
<keyword evidence="3" id="KW-1185">Reference proteome</keyword>
<organism evidence="2 3">
    <name type="scientific">Streptomyces spinoverrucosus</name>
    <dbReference type="NCBI Taxonomy" id="284043"/>
    <lineage>
        <taxon>Bacteria</taxon>
        <taxon>Bacillati</taxon>
        <taxon>Actinomycetota</taxon>
        <taxon>Actinomycetes</taxon>
        <taxon>Kitasatosporales</taxon>
        <taxon>Streptomycetaceae</taxon>
        <taxon>Streptomyces</taxon>
    </lineage>
</organism>
<protein>
    <submittedName>
        <fullName evidence="2">Uncharacterized protein</fullName>
    </submittedName>
</protein>
<feature type="region of interest" description="Disordered" evidence="1">
    <location>
        <begin position="129"/>
        <end position="162"/>
    </location>
</feature>
<feature type="compositionally biased region" description="Low complexity" evidence="1">
    <location>
        <begin position="137"/>
        <end position="154"/>
    </location>
</feature>
<evidence type="ECO:0000313" key="2">
    <source>
        <dbReference type="EMBL" id="GEC07917.1"/>
    </source>
</evidence>
<evidence type="ECO:0000256" key="1">
    <source>
        <dbReference type="SAM" id="MobiDB-lite"/>
    </source>
</evidence>
<sequence length="209" mass="22525">MLLVSPESTETASLYYSDKEYGELERLLGAPGQGTRDKPPEAGLTAARQINVTWMVHDVTPWRLDRVYPADDERDVWIHTAANLDSTTNGTWHRADHPAQLRALLKKLGLMGKASPDGNPAIFPPAWEAYGPDEGAKGSSGTAADATGTAPEASRAQSSGSGDGTDWWWALPGVAAGAMLALVLRPFTARLPWGRLRGEPGPRQELRDV</sequence>
<dbReference type="AlphaFoldDB" id="A0A4Y3VM42"/>
<dbReference type="Proteomes" id="UP000317881">
    <property type="component" value="Unassembled WGS sequence"/>
</dbReference>
<name>A0A4Y3VM42_9ACTN</name>